<keyword evidence="6" id="KW-0788">Thiol protease</keyword>
<keyword evidence="4" id="KW-0833">Ubl conjugation pathway</keyword>
<evidence type="ECO:0000256" key="6">
    <source>
        <dbReference type="ARBA" id="ARBA00022807"/>
    </source>
</evidence>
<dbReference type="PANTHER" id="PTHR13367:SF33">
    <property type="entry name" value="P-LOOP CONTAINING NUCLEOSIDE TRIPHOSPHATE HYDROLASE PROTEIN"/>
    <property type="match status" value="1"/>
</dbReference>
<dbReference type="InterPro" id="IPR051346">
    <property type="entry name" value="OTU_Deubiquitinase"/>
</dbReference>
<reference evidence="8 9" key="1">
    <citation type="journal article" date="2019" name="Sci. Rep.">
        <title>A multi-omics analysis of the grapevine pathogen Lasiodiplodia theobromae reveals that temperature affects the expression of virulence- and pathogenicity-related genes.</title>
        <authorList>
            <person name="Felix C."/>
            <person name="Meneses R."/>
            <person name="Goncalves M.F.M."/>
            <person name="Tilleman L."/>
            <person name="Duarte A.S."/>
            <person name="Jorrin-Novo J.V."/>
            <person name="Van de Peer Y."/>
            <person name="Deforce D."/>
            <person name="Van Nieuwerburgh F."/>
            <person name="Esteves A.C."/>
            <person name="Alves A."/>
        </authorList>
    </citation>
    <scope>NUCLEOTIDE SEQUENCE [LARGE SCALE GENOMIC DNA]</scope>
    <source>
        <strain evidence="8 9">LA-SOL3</strain>
    </source>
</reference>
<keyword evidence="3" id="KW-0645">Protease</keyword>
<keyword evidence="5" id="KW-0378">Hydrolase</keyword>
<dbReference type="EC" id="3.4.19.12" evidence="2"/>
<protein>
    <recommendedName>
        <fullName evidence="2">ubiquitinyl hydrolase 1</fullName>
        <ecNumber evidence="2">3.4.19.12</ecNumber>
    </recommendedName>
</protein>
<dbReference type="EMBL" id="VCHE01000057">
    <property type="protein sequence ID" value="KAB2573510.1"/>
    <property type="molecule type" value="Genomic_DNA"/>
</dbReference>
<dbReference type="AlphaFoldDB" id="A0A5N5D833"/>
<evidence type="ECO:0000256" key="4">
    <source>
        <dbReference type="ARBA" id="ARBA00022786"/>
    </source>
</evidence>
<accession>A0A5N5D833</accession>
<dbReference type="Pfam" id="PF12359">
    <property type="entry name" value="DUF3645"/>
    <property type="match status" value="1"/>
</dbReference>
<dbReference type="Proteomes" id="UP000325902">
    <property type="component" value="Unassembled WGS sequence"/>
</dbReference>
<evidence type="ECO:0000256" key="5">
    <source>
        <dbReference type="ARBA" id="ARBA00022801"/>
    </source>
</evidence>
<evidence type="ECO:0000256" key="2">
    <source>
        <dbReference type="ARBA" id="ARBA00012759"/>
    </source>
</evidence>
<keyword evidence="9" id="KW-1185">Reference proteome</keyword>
<evidence type="ECO:0000313" key="9">
    <source>
        <dbReference type="Proteomes" id="UP000325902"/>
    </source>
</evidence>
<dbReference type="PANTHER" id="PTHR13367">
    <property type="entry name" value="UBIQUITIN THIOESTERASE"/>
    <property type="match status" value="1"/>
</dbReference>
<organism evidence="8 9">
    <name type="scientific">Lasiodiplodia theobromae</name>
    <dbReference type="NCBI Taxonomy" id="45133"/>
    <lineage>
        <taxon>Eukaryota</taxon>
        <taxon>Fungi</taxon>
        <taxon>Dikarya</taxon>
        <taxon>Ascomycota</taxon>
        <taxon>Pezizomycotina</taxon>
        <taxon>Dothideomycetes</taxon>
        <taxon>Dothideomycetes incertae sedis</taxon>
        <taxon>Botryosphaeriales</taxon>
        <taxon>Botryosphaeriaceae</taxon>
        <taxon>Lasiodiplodia</taxon>
    </lineage>
</organism>
<evidence type="ECO:0000256" key="3">
    <source>
        <dbReference type="ARBA" id="ARBA00022670"/>
    </source>
</evidence>
<gene>
    <name evidence="8" type="ORF">DBV05_g7799</name>
</gene>
<dbReference type="GO" id="GO:0006508">
    <property type="term" value="P:proteolysis"/>
    <property type="evidence" value="ECO:0007669"/>
    <property type="project" value="UniProtKB-KW"/>
</dbReference>
<comment type="catalytic activity">
    <reaction evidence="1">
        <text>Thiol-dependent hydrolysis of ester, thioester, amide, peptide and isopeptide bonds formed by the C-terminal Gly of ubiquitin (a 76-residue protein attached to proteins as an intracellular targeting signal).</text>
        <dbReference type="EC" id="3.4.19.12"/>
    </reaction>
</comment>
<evidence type="ECO:0000313" key="8">
    <source>
        <dbReference type="EMBL" id="KAB2573510.1"/>
    </source>
</evidence>
<feature type="domain" description="DUF3645" evidence="7">
    <location>
        <begin position="55"/>
        <end position="87"/>
    </location>
</feature>
<dbReference type="GO" id="GO:0004843">
    <property type="term" value="F:cysteine-type deubiquitinase activity"/>
    <property type="evidence" value="ECO:0007669"/>
    <property type="project" value="UniProtKB-EC"/>
</dbReference>
<name>A0A5N5D833_9PEZI</name>
<dbReference type="InterPro" id="IPR022105">
    <property type="entry name" value="DUF3645"/>
</dbReference>
<evidence type="ECO:0000259" key="7">
    <source>
        <dbReference type="Pfam" id="PF12359"/>
    </source>
</evidence>
<comment type="caution">
    <text evidence="8">The sequence shown here is derived from an EMBL/GenBank/DDBJ whole genome shotgun (WGS) entry which is preliminary data.</text>
</comment>
<evidence type="ECO:0000256" key="1">
    <source>
        <dbReference type="ARBA" id="ARBA00000707"/>
    </source>
</evidence>
<dbReference type="OrthoDB" id="3182339at2759"/>
<proteinExistence type="predicted"/>
<sequence length="392" mass="44679">MGDTEAHVDDEQHLEAFFKERGSTKKTVYLLRGLLAHGILLLTLKKKWNVQYGLHPTRDPVAVPYYAKGVPSDQAEWGHPDVCILLTCLSFYFAGLNVTQLQKCVLQVLQSDDPASEYSRWAGSSRTLPYRLQEWSVINVDDELQIHEIWKHLRYNVIVIDYFLNHVVFPVHARQFQAQISTSGWDIPLWRPQEFQSPQRTNDQHPSLTTGFSGTNDNRYLLPLTIEQNDLRSLAHTNADVLTYLLQPRNRQYVLAAENEERLSEKMLLRRVKDLGIRVLIDAGAQILEMDNLTLVKNWMCVDTEAQAALYFNADNKAFILYRSGTQVPLLASSFANNLSECLVYLDEAHTRGTDLKLPSNAKGALTLGLGQTKDHTVQGLKLRQSIRQMAF</sequence>